<dbReference type="AlphaFoldDB" id="A0A650CPN7"/>
<dbReference type="InterPro" id="IPR043797">
    <property type="entry name" value="MupG_N"/>
</dbReference>
<dbReference type="KEGG" id="sazo:D1868_06135"/>
<dbReference type="SUPFAM" id="SSF51445">
    <property type="entry name" value="(Trans)glycosidases"/>
    <property type="match status" value="1"/>
</dbReference>
<dbReference type="PANTHER" id="PTHR38435">
    <property type="match status" value="1"/>
</dbReference>
<dbReference type="Gene3D" id="2.40.100.10">
    <property type="entry name" value="Cyclophilin-like"/>
    <property type="match status" value="1"/>
</dbReference>
<dbReference type="Pfam" id="PF19200">
    <property type="entry name" value="MupG_N"/>
    <property type="match status" value="1"/>
</dbReference>
<dbReference type="Gene3D" id="3.20.20.70">
    <property type="entry name" value="Aldolase class I"/>
    <property type="match status" value="1"/>
</dbReference>
<protein>
    <submittedName>
        <fullName evidence="3">DUF871 family protein</fullName>
    </submittedName>
</protein>
<dbReference type="OrthoDB" id="25415at2157"/>
<dbReference type="InterPro" id="IPR017853">
    <property type="entry name" value="GH"/>
</dbReference>
<sequence length="344" mass="39587">MRSIGILSQAWRKEKIEELKAIAEMAGKMGFNEIWSGIDPHYVEGIKEIAKIAEKYNMYFFVDINPDILRDFGASPSNLKIFKELKIGGLRADYGFTIDELIKMANNDLGLTIELNASIFPLEKLDYLVKNVKNIEQLKASHDFYPIKYTALSLEDTIRKSREFKQRGIPVAVFIPTPREIEGRTTVEMLRGKSTGKSASIIFNTKVIDRVIIGDPFPTEEDLREVVEAREYTKIRVLVYPGITEEEKKVFSIKFEDVRIKEYSIALNAIVKNEIKPRNITRRFRGAVTVMNNRPNVIEVWIFKKEVEADKRFNVIGEVLPEDMDLLDYLGEFTPVKLIPVEMK</sequence>
<feature type="domain" description="6-phospho-N-acetylmuramidase C-terminal" evidence="1">
    <location>
        <begin position="234"/>
        <end position="338"/>
    </location>
</feature>
<organism evidence="3 4">
    <name type="scientific">Stygiolobus azoricus</name>
    <dbReference type="NCBI Taxonomy" id="41675"/>
    <lineage>
        <taxon>Archaea</taxon>
        <taxon>Thermoproteota</taxon>
        <taxon>Thermoprotei</taxon>
        <taxon>Sulfolobales</taxon>
        <taxon>Sulfolobaceae</taxon>
        <taxon>Stygiolobus</taxon>
    </lineage>
</organism>
<evidence type="ECO:0000313" key="4">
    <source>
        <dbReference type="Proteomes" id="UP000423396"/>
    </source>
</evidence>
<name>A0A650CPN7_9CREN</name>
<dbReference type="InterPro" id="IPR008589">
    <property type="entry name" value="MupG"/>
</dbReference>
<dbReference type="InterPro" id="IPR029000">
    <property type="entry name" value="Cyclophilin-like_dom_sf"/>
</dbReference>
<dbReference type="PANTHER" id="PTHR38435:SF2">
    <property type="entry name" value="DUF871 DOMAIN-CONTAINING PROTEIN"/>
    <property type="match status" value="1"/>
</dbReference>
<evidence type="ECO:0000313" key="3">
    <source>
        <dbReference type="EMBL" id="QGR19612.1"/>
    </source>
</evidence>
<accession>A0A650CPN7</accession>
<dbReference type="InterPro" id="IPR043894">
    <property type="entry name" value="MupG_C"/>
</dbReference>
<proteinExistence type="predicted"/>
<reference evidence="3 4" key="1">
    <citation type="submission" date="2019-10" db="EMBL/GenBank/DDBJ databases">
        <title>Genome Sequences from Six Type Strain Members of the Archaeal Family Sulfolobaceae: Acidianus ambivalens, Acidianus infernus, Metallosphaera prunae, Stygiolobus azoricus, Sulfolobus metallicus, and Sulfurisphaera ohwakuensis.</title>
        <authorList>
            <person name="Counts J.A."/>
            <person name="Kelly R.M."/>
        </authorList>
    </citation>
    <scope>NUCLEOTIDE SEQUENCE [LARGE SCALE GENOMIC DNA]</scope>
    <source>
        <strain evidence="3 4">FC6</strain>
    </source>
</reference>
<evidence type="ECO:0000259" key="2">
    <source>
        <dbReference type="Pfam" id="PF19200"/>
    </source>
</evidence>
<feature type="domain" description="6-phospho-N-acetylmuramidase N-terminal" evidence="2">
    <location>
        <begin position="13"/>
        <end position="226"/>
    </location>
</feature>
<dbReference type="Proteomes" id="UP000423396">
    <property type="component" value="Chromosome"/>
</dbReference>
<evidence type="ECO:0000259" key="1">
    <source>
        <dbReference type="Pfam" id="PF05913"/>
    </source>
</evidence>
<dbReference type="Pfam" id="PF05913">
    <property type="entry name" value="MupG_C"/>
    <property type="match status" value="1"/>
</dbReference>
<keyword evidence="4" id="KW-1185">Reference proteome</keyword>
<dbReference type="GeneID" id="42798631"/>
<dbReference type="InterPro" id="IPR013785">
    <property type="entry name" value="Aldolase_TIM"/>
</dbReference>
<dbReference type="RefSeq" id="WP_156006557.1">
    <property type="nucleotide sequence ID" value="NZ_CP045483.1"/>
</dbReference>
<gene>
    <name evidence="3" type="ORF">D1868_06135</name>
</gene>
<dbReference type="SUPFAM" id="SSF50891">
    <property type="entry name" value="Cyclophilin-like"/>
    <property type="match status" value="1"/>
</dbReference>
<dbReference type="EMBL" id="CP045483">
    <property type="protein sequence ID" value="QGR19612.1"/>
    <property type="molecule type" value="Genomic_DNA"/>
</dbReference>